<organism evidence="1 2">
    <name type="scientific">Conchiformibius steedae DSM 2580</name>
    <dbReference type="NCBI Taxonomy" id="1121352"/>
    <lineage>
        <taxon>Bacteria</taxon>
        <taxon>Pseudomonadati</taxon>
        <taxon>Pseudomonadota</taxon>
        <taxon>Betaproteobacteria</taxon>
        <taxon>Neisseriales</taxon>
        <taxon>Neisseriaceae</taxon>
        <taxon>Conchiformibius</taxon>
    </lineage>
</organism>
<protein>
    <submittedName>
        <fullName evidence="1">Uncharacterized protein</fullName>
    </submittedName>
</protein>
<dbReference type="RefSeq" id="WP_027022611.1">
    <property type="nucleotide sequence ID" value="NZ_CP097501.1"/>
</dbReference>
<dbReference type="AlphaFoldDB" id="A0AAE9KZR1"/>
<dbReference type="EMBL" id="CP097501">
    <property type="protein sequence ID" value="URD68123.1"/>
    <property type="molecule type" value="Genomic_DNA"/>
</dbReference>
<dbReference type="Proteomes" id="UP001056819">
    <property type="component" value="Chromosome"/>
</dbReference>
<name>A0AAE9KZR1_9NEIS</name>
<sequence>MGKQPNPIDHLTGKQRKALEEAVLWAARQGKVLSDAEVDEIAHQLLRLNNPARGINYCL</sequence>
<gene>
    <name evidence="1" type="ORF">LNQ82_02870</name>
</gene>
<reference evidence="1" key="1">
    <citation type="submission" date="2022-05" db="EMBL/GenBank/DDBJ databases">
        <title>Alysiella filiformis genome sequencing.</title>
        <authorList>
            <person name="Viehboeck T."/>
        </authorList>
    </citation>
    <scope>NUCLEOTIDE SEQUENCE</scope>
    <source>
        <strain evidence="1">DSM 2580</strain>
    </source>
</reference>
<proteinExistence type="predicted"/>
<evidence type="ECO:0000313" key="1">
    <source>
        <dbReference type="EMBL" id="URD68123.1"/>
    </source>
</evidence>
<evidence type="ECO:0000313" key="2">
    <source>
        <dbReference type="Proteomes" id="UP001056819"/>
    </source>
</evidence>
<accession>A0AAE9KZR1</accession>